<sequence>MSDYYFSIPLYYVDLKENNKLFVEGENIPGSNEDGEWGGKGLYLWDNFKNAKYWQNVHWKDDSANASIVKTVLKVRESELLDLSEPMQVKEFEKSLLGIAQIAKKSKNPNISKKADYILKDAPKGYAINYYSEYMQKVCQHSFKVVRLVGLYPSVSTSTFFKDDLVLNKYYNERKKDKEKVLAQKYFMPHVTIQSKTIYVVKKQALLLQREICQED</sequence>
<name>A0AAW6XSE1_9LACO</name>
<gene>
    <name evidence="1" type="ORF">QP354_06965</name>
</gene>
<protein>
    <submittedName>
        <fullName evidence="1">Uncharacterized protein</fullName>
    </submittedName>
</protein>
<dbReference type="Proteomes" id="UP001232113">
    <property type="component" value="Unassembled WGS sequence"/>
</dbReference>
<accession>A0AAW6XSE1</accession>
<organism evidence="1 2">
    <name type="scientific">Lactobacillus paragasseri</name>
    <dbReference type="NCBI Taxonomy" id="2107999"/>
    <lineage>
        <taxon>Bacteria</taxon>
        <taxon>Bacillati</taxon>
        <taxon>Bacillota</taxon>
        <taxon>Bacilli</taxon>
        <taxon>Lactobacillales</taxon>
        <taxon>Lactobacillaceae</taxon>
        <taxon>Lactobacillus</taxon>
    </lineage>
</organism>
<comment type="caution">
    <text evidence="1">The sequence shown here is derived from an EMBL/GenBank/DDBJ whole genome shotgun (WGS) entry which is preliminary data.</text>
</comment>
<proteinExistence type="predicted"/>
<dbReference type="RefSeq" id="WP_144842127.1">
    <property type="nucleotide sequence ID" value="NZ_JASOLY010000011.1"/>
</dbReference>
<reference evidence="1" key="1">
    <citation type="submission" date="2023-05" db="EMBL/GenBank/DDBJ databases">
        <title>Cataloging the Phylogenetic Diversity of Human Bladder Bacteria.</title>
        <authorList>
            <person name="Du J."/>
        </authorList>
    </citation>
    <scope>NUCLEOTIDE SEQUENCE</scope>
    <source>
        <strain evidence="1">UMB6975B</strain>
    </source>
</reference>
<evidence type="ECO:0000313" key="2">
    <source>
        <dbReference type="Proteomes" id="UP001232113"/>
    </source>
</evidence>
<evidence type="ECO:0000313" key="1">
    <source>
        <dbReference type="EMBL" id="MDK6868806.1"/>
    </source>
</evidence>
<dbReference type="EMBL" id="JASOLY010000011">
    <property type="protein sequence ID" value="MDK6868806.1"/>
    <property type="molecule type" value="Genomic_DNA"/>
</dbReference>
<dbReference type="AlphaFoldDB" id="A0AAW6XSE1"/>